<reference evidence="3 4" key="2">
    <citation type="submission" date="2015-05" db="EMBL/GenBank/DDBJ databases">
        <title>Distinctive expansion of gene families associated with plant cell wall degradation and secondary metabolism in the genomes of grapevine trunk pathogens.</title>
        <authorList>
            <person name="Lawrence D.P."/>
            <person name="Travadon R."/>
            <person name="Rolshausen P.E."/>
            <person name="Baumgartner K."/>
        </authorList>
    </citation>
    <scope>NUCLEOTIDE SEQUENCE [LARGE SCALE GENOMIC DNA]</scope>
    <source>
        <strain evidence="3">DS831</strain>
    </source>
</reference>
<dbReference type="GeneID" id="92012014"/>
<sequence length="311" mass="34021">MKAATALPLLAALAAQAHPIQGSHEESSGICKFDRASTLKLRSTVENLPVSKRAGSNATTWSPPSSLSSALDSVWEHTMSTYGGDPLTFKNYAYDHIMDTKANIQYCVRWDSKKSVTAAQRTSIETALSKMYNKWVSAALTGFDGFPYESVNVTVSGWATNDTSLLEGDTSAYTIHSSTVDVNGVPECDPACGRAIHYTDGDYSGCAGGDGDRYDVSLWLSDTLDDGAGGYGGDWGQQVGATYMLENLETENIHILLHEMGHTLALDDFYDWTPEGVDSFIMLAGSAMEVTEFDAWMARDWWRHIKSRYDL</sequence>
<keyword evidence="1" id="KW-0732">Signal</keyword>
<dbReference type="PANTHER" id="PTHR35606:SF4">
    <property type="entry name" value="CELLULOSE-BINDING FAMILY II PROTEIN"/>
    <property type="match status" value="1"/>
</dbReference>
<accession>A0A0G2EI15</accession>
<evidence type="ECO:0000313" key="5">
    <source>
        <dbReference type="Proteomes" id="UP001430584"/>
    </source>
</evidence>
<dbReference type="EMBL" id="LAQI01000081">
    <property type="protein sequence ID" value="KKY21831.1"/>
    <property type="molecule type" value="Genomic_DNA"/>
</dbReference>
<name>A0A0G2EI15_9PEZI</name>
<dbReference type="Proteomes" id="UP001430584">
    <property type="component" value="Unassembled WGS sequence"/>
</dbReference>
<dbReference type="Proteomes" id="UP000034182">
    <property type="component" value="Unassembled WGS sequence"/>
</dbReference>
<evidence type="ECO:0000313" key="4">
    <source>
        <dbReference type="Proteomes" id="UP000034182"/>
    </source>
</evidence>
<reference evidence="3 4" key="1">
    <citation type="submission" date="2015-03" db="EMBL/GenBank/DDBJ databases">
        <authorList>
            <person name="Morales-Cruz A."/>
            <person name="Amrine K.C."/>
            <person name="Cantu D."/>
        </authorList>
    </citation>
    <scope>NUCLEOTIDE SEQUENCE [LARGE SCALE GENOMIC DNA]</scope>
    <source>
        <strain evidence="3">DS831</strain>
    </source>
</reference>
<comment type="caution">
    <text evidence="3">The sequence shown here is derived from an EMBL/GenBank/DDBJ whole genome shotgun (WGS) entry which is preliminary data.</text>
</comment>
<evidence type="ECO:0000313" key="2">
    <source>
        <dbReference type="EMBL" id="KAL0257119.1"/>
    </source>
</evidence>
<protein>
    <submittedName>
        <fullName evidence="3">Putative cellulose-binding family ii</fullName>
    </submittedName>
</protein>
<feature type="signal peptide" evidence="1">
    <location>
        <begin position="1"/>
        <end position="22"/>
    </location>
</feature>
<reference evidence="2 5" key="3">
    <citation type="submission" date="2024-02" db="EMBL/GenBank/DDBJ databases">
        <title>De novo assembly and annotation of 12 fungi associated with fruit tree decline syndrome in Ontario, Canada.</title>
        <authorList>
            <person name="Sulman M."/>
            <person name="Ellouze W."/>
            <person name="Ilyukhin E."/>
        </authorList>
    </citation>
    <scope>NUCLEOTIDE SEQUENCE [LARGE SCALE GENOMIC DNA]</scope>
    <source>
        <strain evidence="2 5">FDS-637</strain>
    </source>
</reference>
<organism evidence="3 4">
    <name type="scientific">Diplodia seriata</name>
    <dbReference type="NCBI Taxonomy" id="420778"/>
    <lineage>
        <taxon>Eukaryota</taxon>
        <taxon>Fungi</taxon>
        <taxon>Dikarya</taxon>
        <taxon>Ascomycota</taxon>
        <taxon>Pezizomycotina</taxon>
        <taxon>Dothideomycetes</taxon>
        <taxon>Dothideomycetes incertae sedis</taxon>
        <taxon>Botryosphaeriales</taxon>
        <taxon>Botryosphaeriaceae</taxon>
        <taxon>Diplodia</taxon>
    </lineage>
</organism>
<feature type="chain" id="PRO_5002543609" evidence="1">
    <location>
        <begin position="23"/>
        <end position="311"/>
    </location>
</feature>
<dbReference type="AlphaFoldDB" id="A0A0G2EI15"/>
<gene>
    <name evidence="2" type="ORF">SLS55_007929</name>
    <name evidence="3" type="ORF">UCDDS831_g04086</name>
</gene>
<dbReference type="EMBL" id="JAJVCZ030000008">
    <property type="protein sequence ID" value="KAL0257119.1"/>
    <property type="molecule type" value="Genomic_DNA"/>
</dbReference>
<proteinExistence type="predicted"/>
<dbReference type="PANTHER" id="PTHR35606">
    <property type="entry name" value="CELLULOSE-BINDING FAMILY II PROTEIN"/>
    <property type="match status" value="1"/>
</dbReference>
<keyword evidence="5" id="KW-1185">Reference proteome</keyword>
<evidence type="ECO:0000313" key="3">
    <source>
        <dbReference type="EMBL" id="KKY21831.1"/>
    </source>
</evidence>
<evidence type="ECO:0000256" key="1">
    <source>
        <dbReference type="SAM" id="SignalP"/>
    </source>
</evidence>
<dbReference type="RefSeq" id="XP_066630148.1">
    <property type="nucleotide sequence ID" value="XM_066779344.1"/>
</dbReference>